<dbReference type="InterPro" id="IPR034139">
    <property type="entry name" value="TOPRIM_OLD"/>
</dbReference>
<proteinExistence type="predicted"/>
<name>A0ABC9NSZ7_ESCAT</name>
<dbReference type="Pfam" id="PF20469">
    <property type="entry name" value="OLD-like_TOPRIM"/>
    <property type="match status" value="1"/>
</dbReference>
<dbReference type="EMBL" id="ABKX01000002">
    <property type="protein sequence ID" value="EDS93398.1"/>
    <property type="molecule type" value="Genomic_DNA"/>
</dbReference>
<protein>
    <submittedName>
        <fullName evidence="2">ATP/GTP-binding protein</fullName>
    </submittedName>
</protein>
<dbReference type="Proteomes" id="UP000003042">
    <property type="component" value="Unassembled WGS sequence"/>
</dbReference>
<feature type="domain" description="OLD protein-like TOPRIM" evidence="1">
    <location>
        <begin position="42"/>
        <end position="113"/>
    </location>
</feature>
<evidence type="ECO:0000313" key="3">
    <source>
        <dbReference type="Proteomes" id="UP000003042"/>
    </source>
</evidence>
<organism evidence="2 3">
    <name type="scientific">Escherichia albertii (strain TW07627)</name>
    <dbReference type="NCBI Taxonomy" id="502347"/>
    <lineage>
        <taxon>Bacteria</taxon>
        <taxon>Pseudomonadati</taxon>
        <taxon>Pseudomonadota</taxon>
        <taxon>Gammaproteobacteria</taxon>
        <taxon>Enterobacterales</taxon>
        <taxon>Enterobacteriaceae</taxon>
        <taxon>Escherichia</taxon>
    </lineage>
</organism>
<evidence type="ECO:0000313" key="2">
    <source>
        <dbReference type="EMBL" id="EDS93398.1"/>
    </source>
</evidence>
<sequence>MWITIAPFVTAGEPVVKMPDDAVLKEATESLGVLPETGMERAQGIVLVEGKSDVTFLRHAASSLKQSGALPASLEDVKIVPVLIGGCGSVKHWVTLNLAKDLGLPWCVFLDSDIGGDPAQVLSIQKRKKEVEEAGKVFFATRKREIENYLCPDLIEEITGVAVTFTDTCDAKKIIGRAVGMKPDNVLDKFWPQMTSERIISRSTYHDGTQERSELVEILSDIVSMTR</sequence>
<evidence type="ECO:0000259" key="1">
    <source>
        <dbReference type="Pfam" id="PF20469"/>
    </source>
</evidence>
<reference evidence="2 3" key="1">
    <citation type="submission" date="2008-02" db="EMBL/GenBank/DDBJ databases">
        <title>Annotation of Escherichia albertii TW07627.</title>
        <authorList>
            <person name="Sutton G."/>
            <person name="Whittam T.S."/>
            <person name="Sebastian Y."/>
        </authorList>
    </citation>
    <scope>NUCLEOTIDE SEQUENCE [LARGE SCALE GENOMIC DNA]</scope>
    <source>
        <strain evidence="2 3">TW07627</strain>
    </source>
</reference>
<gene>
    <name evidence="2" type="ORF">ESCAB7627_4468</name>
</gene>
<accession>A0ABC9NSZ7</accession>
<comment type="caution">
    <text evidence="2">The sequence shown here is derived from an EMBL/GenBank/DDBJ whole genome shotgun (WGS) entry which is preliminary data.</text>
</comment>
<dbReference type="AlphaFoldDB" id="A0ABC9NSZ7"/>